<dbReference type="GO" id="GO:0005886">
    <property type="term" value="C:plasma membrane"/>
    <property type="evidence" value="ECO:0007669"/>
    <property type="project" value="UniProtKB-SubCell"/>
</dbReference>
<organism evidence="10 11">
    <name type="scientific">Candidatus Amesbacteria bacterium RIFOXYB1_FULL_44_23</name>
    <dbReference type="NCBI Taxonomy" id="1797263"/>
    <lineage>
        <taxon>Bacteria</taxon>
        <taxon>Candidatus Amesiibacteriota</taxon>
    </lineage>
</organism>
<dbReference type="Pfam" id="PF13231">
    <property type="entry name" value="PMT_2"/>
    <property type="match status" value="1"/>
</dbReference>
<evidence type="ECO:0000313" key="10">
    <source>
        <dbReference type="EMBL" id="OGD08701.1"/>
    </source>
</evidence>
<comment type="subcellular location">
    <subcellularLocation>
        <location evidence="1">Cell membrane</location>
        <topology evidence="1">Multi-pass membrane protein</topology>
    </subcellularLocation>
</comment>
<evidence type="ECO:0000256" key="1">
    <source>
        <dbReference type="ARBA" id="ARBA00004651"/>
    </source>
</evidence>
<accession>A0A1F4ZQN8</accession>
<keyword evidence="3" id="KW-0328">Glycosyltransferase</keyword>
<sequence>MVPFAVGRRIEILAIVLVLILAAFSRLYRIGDYMTFLGDEGRDAIVVRDIVLGRHFPLIGPGTSVGSMYLGPLYYYLIAPSLFISDLSPVGPSVFVAILGIATVAMILYISKDWFGFIPAIAISTLYAISPVVIIYSRSSWNPNVMPFFALLTMFSVYKIWQSQNWRWLIVTAVSLAFVLNSHYLGLLLLPPVFFFILISKNLLPSKRLIIKSLAIFCFLMSPLLFFDIRHSWTNFTALKTFFTNRETTVNLKAYKAIPNIWPIWQDVNTSLLAGGQKQLGQIVSVALLSFSLVLLIKQLATKTIDPKFVFILVWLLSGLVGLGLYKQHIYAHYFGFIFPAPFFLLGYFFSAARKSNFVLKILLAVLFLTILAAMIQSHPLRSSPNRQLFLTQRVSRYITEQSGGQPFNLALLAKSNYDAGYRYFFYLENSPYFTIHQKITDQLFVICELESRAACEPINNPLWEIASFGWAKIDVEWELAGGVRIFRLVHNPTGS</sequence>
<feature type="transmembrane region" description="Helical" evidence="8">
    <location>
        <begin position="12"/>
        <end position="28"/>
    </location>
</feature>
<dbReference type="InterPro" id="IPR050297">
    <property type="entry name" value="LipidA_mod_glycosyltrf_83"/>
</dbReference>
<dbReference type="AlphaFoldDB" id="A0A1F4ZQN8"/>
<evidence type="ECO:0000256" key="2">
    <source>
        <dbReference type="ARBA" id="ARBA00022475"/>
    </source>
</evidence>
<evidence type="ECO:0000256" key="8">
    <source>
        <dbReference type="SAM" id="Phobius"/>
    </source>
</evidence>
<dbReference type="InterPro" id="IPR038731">
    <property type="entry name" value="RgtA/B/C-like"/>
</dbReference>
<feature type="transmembrane region" description="Helical" evidence="8">
    <location>
        <begin position="116"/>
        <end position="137"/>
    </location>
</feature>
<evidence type="ECO:0000256" key="4">
    <source>
        <dbReference type="ARBA" id="ARBA00022679"/>
    </source>
</evidence>
<feature type="transmembrane region" description="Helical" evidence="8">
    <location>
        <begin position="58"/>
        <end position="78"/>
    </location>
</feature>
<feature type="transmembrane region" description="Helical" evidence="8">
    <location>
        <begin position="332"/>
        <end position="351"/>
    </location>
</feature>
<protein>
    <recommendedName>
        <fullName evidence="9">Glycosyltransferase RgtA/B/C/D-like domain-containing protein</fullName>
    </recommendedName>
</protein>
<dbReference type="PANTHER" id="PTHR33908">
    <property type="entry name" value="MANNOSYLTRANSFERASE YKCB-RELATED"/>
    <property type="match status" value="1"/>
</dbReference>
<comment type="caution">
    <text evidence="10">The sequence shown here is derived from an EMBL/GenBank/DDBJ whole genome shotgun (WGS) entry which is preliminary data.</text>
</comment>
<feature type="transmembrane region" description="Helical" evidence="8">
    <location>
        <begin position="90"/>
        <end position="110"/>
    </location>
</feature>
<evidence type="ECO:0000256" key="7">
    <source>
        <dbReference type="ARBA" id="ARBA00023136"/>
    </source>
</evidence>
<feature type="transmembrane region" description="Helical" evidence="8">
    <location>
        <begin position="209"/>
        <end position="227"/>
    </location>
</feature>
<proteinExistence type="predicted"/>
<keyword evidence="7 8" id="KW-0472">Membrane</keyword>
<evidence type="ECO:0000256" key="3">
    <source>
        <dbReference type="ARBA" id="ARBA00022676"/>
    </source>
</evidence>
<feature type="transmembrane region" description="Helical" evidence="8">
    <location>
        <begin position="144"/>
        <end position="161"/>
    </location>
</feature>
<keyword evidence="4" id="KW-0808">Transferase</keyword>
<feature type="domain" description="Glycosyltransferase RgtA/B/C/D-like" evidence="9">
    <location>
        <begin position="72"/>
        <end position="225"/>
    </location>
</feature>
<keyword evidence="2" id="KW-1003">Cell membrane</keyword>
<keyword evidence="5 8" id="KW-0812">Transmembrane</keyword>
<evidence type="ECO:0000259" key="9">
    <source>
        <dbReference type="Pfam" id="PF13231"/>
    </source>
</evidence>
<gene>
    <name evidence="10" type="ORF">A2397_04040</name>
</gene>
<dbReference type="GO" id="GO:0009103">
    <property type="term" value="P:lipopolysaccharide biosynthetic process"/>
    <property type="evidence" value="ECO:0007669"/>
    <property type="project" value="UniProtKB-ARBA"/>
</dbReference>
<reference evidence="10 11" key="1">
    <citation type="journal article" date="2016" name="Nat. Commun.">
        <title>Thousands of microbial genomes shed light on interconnected biogeochemical processes in an aquifer system.</title>
        <authorList>
            <person name="Anantharaman K."/>
            <person name="Brown C.T."/>
            <person name="Hug L.A."/>
            <person name="Sharon I."/>
            <person name="Castelle C.J."/>
            <person name="Probst A.J."/>
            <person name="Thomas B.C."/>
            <person name="Singh A."/>
            <person name="Wilkins M.J."/>
            <person name="Karaoz U."/>
            <person name="Brodie E.L."/>
            <person name="Williams K.H."/>
            <person name="Hubbard S.S."/>
            <person name="Banfield J.F."/>
        </authorList>
    </citation>
    <scope>NUCLEOTIDE SEQUENCE [LARGE SCALE GENOMIC DNA]</scope>
</reference>
<evidence type="ECO:0000256" key="5">
    <source>
        <dbReference type="ARBA" id="ARBA00022692"/>
    </source>
</evidence>
<evidence type="ECO:0000313" key="11">
    <source>
        <dbReference type="Proteomes" id="UP000176424"/>
    </source>
</evidence>
<evidence type="ECO:0000256" key="6">
    <source>
        <dbReference type="ARBA" id="ARBA00022989"/>
    </source>
</evidence>
<feature type="transmembrane region" description="Helical" evidence="8">
    <location>
        <begin position="167"/>
        <end position="197"/>
    </location>
</feature>
<feature type="transmembrane region" description="Helical" evidence="8">
    <location>
        <begin position="309"/>
        <end position="326"/>
    </location>
</feature>
<feature type="transmembrane region" description="Helical" evidence="8">
    <location>
        <begin position="279"/>
        <end position="297"/>
    </location>
</feature>
<dbReference type="PANTHER" id="PTHR33908:SF11">
    <property type="entry name" value="MEMBRANE PROTEIN"/>
    <property type="match status" value="1"/>
</dbReference>
<dbReference type="STRING" id="1797263.A2397_04040"/>
<keyword evidence="6 8" id="KW-1133">Transmembrane helix</keyword>
<dbReference type="Proteomes" id="UP000176424">
    <property type="component" value="Unassembled WGS sequence"/>
</dbReference>
<dbReference type="EMBL" id="MEXR01000052">
    <property type="protein sequence ID" value="OGD08701.1"/>
    <property type="molecule type" value="Genomic_DNA"/>
</dbReference>
<dbReference type="GO" id="GO:0016763">
    <property type="term" value="F:pentosyltransferase activity"/>
    <property type="evidence" value="ECO:0007669"/>
    <property type="project" value="TreeGrafter"/>
</dbReference>
<name>A0A1F4ZQN8_9BACT</name>
<feature type="transmembrane region" description="Helical" evidence="8">
    <location>
        <begin position="358"/>
        <end position="376"/>
    </location>
</feature>